<sequence>MFVNDYAPKVHQLRSRFVAEKGVGAVDLLSRFDVRGLAPGRTQWLRLYALLFDGDYEGMLELVKKSEYEYVRDQGLKIIARVCQKRLARITGSNNTNHLLSIEQIWELVTRLLELCTYQECLSVARILRSQKVIAFIESRYADTVVHDLWMYGTPEDMPRDVESFTRASLEGKLRLLRHHPDDAVRLCLEMARSCPITSTSWFHNFYPFTINLYRCGRITNHESLYDLSCMCINRHNKLFKFRNRVARKLMDNNKCRCDYQYPESAEQFLHWVNIESYVQLERMDKIRPKKLMAEISMTLYNKYADVGSASFGDVRGTELPLTFTNEFHYELYKYLPKNVRSEICTRVFRHLCKLGTDLNDTDDVRECVPFIDWSEFYPYVRKLLSRSAEFERGIGYHCFFKYLVGNPDVFNQCEIMTDKAYEDFCESHKGETERFKVEQAGGEEAQALLLTPTEGIPLFMRRILRGAKKEKLRSPVLTHLIGLMDVVRRGSSFEFPIYNCFLECLQAAKNESWIRELSPVLEALLVTNYRLDDADDAANRREMGERFLDCLILRHNQMGAKIFTTYLNMEPLREYLLCTVIPKAMKGRARICLDLPRKYGDPLMPYFKEALDSSDDPLFRIAHKQHWRRILLWHRAQIGNIIRRQDTTEITDNGDDQLCPRPQDAKRYTDDDYLNLLKRVFRGGLLRFRSERAPLSFTEWVKDEIRKNAAKVEFEQRRYIKWLRGALRNDEISDLGEDLKEGGSIYCPYEISAGMSAEDYEGDCYLYWRHNSDLRFVRHLRKVNDDLIQNNRVYQPAIINLSYLITSCSLCDVRDVFQCLLHSNDKPSSGKHVVLLVTRVLANPVYYLLAIVNMTMAHPHTRAAAMKYLKPYMFGAAYIKPLPNRLTHGSIIAALTDNPDTCTKTLNEFDKLPSRPGSRSLDTQVSEMKMPEIPEMNVDKIWDSIKTDNLTDNDILLGFLGSTLECPNEYSDRYYHLIFQMLDPSPMSFQSLLINLRYGNHPKNDRTLVEGLLARIDLTSGYEEELVAVFVIYAPTRFKFMSGKSPNPNRSVPFDIHRSASDEGTLMVYLDSISASVLDAVVKLTQFNDLKNENALTLIGYISQHEYSLRLLYDLFEAFACRSGKEELLLELIEVYFTQLNDHDMVAIVLMAANNKSSRFDNPQHVFDLATKLSKSIGPLKTTLLYGLAHSLATHDAIDKINAGSAESPSVYIRNVGAFECS</sequence>
<gene>
    <name evidence="1" type="ORF">GNI_079320</name>
</gene>
<dbReference type="AlphaFoldDB" id="A0A023B6J0"/>
<evidence type="ECO:0000313" key="2">
    <source>
        <dbReference type="Proteomes" id="UP000019763"/>
    </source>
</evidence>
<dbReference type="VEuPathDB" id="CryptoDB:GNI_079320"/>
<reference evidence="1" key="1">
    <citation type="submission" date="2013-12" db="EMBL/GenBank/DDBJ databases">
        <authorList>
            <person name="Omoto C.K."/>
            <person name="Sibley D."/>
            <person name="Venepally P."/>
            <person name="Hadjithomas M."/>
            <person name="Karamycheva S."/>
            <person name="Brunk B."/>
            <person name="Roos D."/>
            <person name="Caler E."/>
            <person name="Lorenzi H."/>
        </authorList>
    </citation>
    <scope>NUCLEOTIDE SEQUENCE</scope>
</reference>
<name>A0A023B6J0_GRENI</name>
<dbReference type="RefSeq" id="XP_011130604.1">
    <property type="nucleotide sequence ID" value="XM_011132302.1"/>
</dbReference>
<accession>A0A023B6J0</accession>
<comment type="caution">
    <text evidence="1">The sequence shown here is derived from an EMBL/GenBank/DDBJ whole genome shotgun (WGS) entry which is preliminary data.</text>
</comment>
<dbReference type="GeneID" id="22912891"/>
<organism evidence="1 2">
    <name type="scientific">Gregarina niphandrodes</name>
    <name type="common">Septate eugregarine</name>
    <dbReference type="NCBI Taxonomy" id="110365"/>
    <lineage>
        <taxon>Eukaryota</taxon>
        <taxon>Sar</taxon>
        <taxon>Alveolata</taxon>
        <taxon>Apicomplexa</taxon>
        <taxon>Conoidasida</taxon>
        <taxon>Gregarinasina</taxon>
        <taxon>Eugregarinorida</taxon>
        <taxon>Gregarinidae</taxon>
        <taxon>Gregarina</taxon>
    </lineage>
</organism>
<dbReference type="EMBL" id="AFNH02000593">
    <property type="protein sequence ID" value="EZG66562.1"/>
    <property type="molecule type" value="Genomic_DNA"/>
</dbReference>
<dbReference type="Proteomes" id="UP000019763">
    <property type="component" value="Unassembled WGS sequence"/>
</dbReference>
<proteinExistence type="predicted"/>
<protein>
    <submittedName>
        <fullName evidence="1">Uncharacterized protein</fullName>
    </submittedName>
</protein>
<evidence type="ECO:0000313" key="1">
    <source>
        <dbReference type="EMBL" id="EZG66562.1"/>
    </source>
</evidence>
<keyword evidence="2" id="KW-1185">Reference proteome</keyword>